<organism evidence="1 2">
    <name type="scientific">Nonomuraea maritima</name>
    <dbReference type="NCBI Taxonomy" id="683260"/>
    <lineage>
        <taxon>Bacteria</taxon>
        <taxon>Bacillati</taxon>
        <taxon>Actinomycetota</taxon>
        <taxon>Actinomycetes</taxon>
        <taxon>Streptosporangiales</taxon>
        <taxon>Streptosporangiaceae</taxon>
        <taxon>Nonomuraea</taxon>
    </lineage>
</organism>
<evidence type="ECO:0000313" key="1">
    <source>
        <dbReference type="EMBL" id="SDK25608.1"/>
    </source>
</evidence>
<dbReference type="Proteomes" id="UP000198683">
    <property type="component" value="Unassembled WGS sequence"/>
</dbReference>
<reference evidence="1 2" key="1">
    <citation type="submission" date="2016-10" db="EMBL/GenBank/DDBJ databases">
        <authorList>
            <person name="de Groot N.N."/>
        </authorList>
    </citation>
    <scope>NUCLEOTIDE SEQUENCE [LARGE SCALE GENOMIC DNA]</scope>
    <source>
        <strain evidence="1 2">CGMCC 4.5681</strain>
    </source>
</reference>
<proteinExistence type="predicted"/>
<accession>A0A1G9AEB3</accession>
<keyword evidence="2" id="KW-1185">Reference proteome</keyword>
<protein>
    <submittedName>
        <fullName evidence="1">Uncharacterized protein</fullName>
    </submittedName>
</protein>
<gene>
    <name evidence="1" type="ORF">SAMN05421874_106160</name>
</gene>
<evidence type="ECO:0000313" key="2">
    <source>
        <dbReference type="Proteomes" id="UP000198683"/>
    </source>
</evidence>
<dbReference type="AlphaFoldDB" id="A0A1G9AEB3"/>
<dbReference type="EMBL" id="FNFB01000006">
    <property type="protein sequence ID" value="SDK25608.1"/>
    <property type="molecule type" value="Genomic_DNA"/>
</dbReference>
<dbReference type="STRING" id="683260.SAMN05421874_106160"/>
<name>A0A1G9AEB3_9ACTN</name>
<sequence>MRHLGTTPMPDDTDEELGPSERIAVLIRHDFLIDDLEALIAAGRAAYLRMRPDDIESVESDVQTADDAVYEIMHASCEDTILEGVPGIRPTASIQTTRDVSEPLDFDDPFAVY</sequence>